<dbReference type="EMBL" id="LT575490">
    <property type="protein sequence ID" value="SAY41857.1"/>
    <property type="molecule type" value="Genomic_DNA"/>
</dbReference>
<dbReference type="InterPro" id="IPR010131">
    <property type="entry name" value="MdtP/NodT-like"/>
</dbReference>
<organism evidence="4">
    <name type="scientific">Serratia marcescens</name>
    <dbReference type="NCBI Taxonomy" id="615"/>
    <lineage>
        <taxon>Bacteria</taxon>
        <taxon>Pseudomonadati</taxon>
        <taxon>Pseudomonadota</taxon>
        <taxon>Gammaproteobacteria</taxon>
        <taxon>Enterobacterales</taxon>
        <taxon>Yersiniaceae</taxon>
        <taxon>Serratia</taxon>
    </lineage>
</organism>
<gene>
    <name evidence="4" type="primary">oprM_1</name>
    <name evidence="4" type="ORF">PWN146_00521</name>
</gene>
<dbReference type="SUPFAM" id="SSF56954">
    <property type="entry name" value="Outer membrane efflux proteins (OEP)"/>
    <property type="match status" value="1"/>
</dbReference>
<keyword evidence="3" id="KW-0472">Membrane</keyword>
<dbReference type="InterPro" id="IPR003423">
    <property type="entry name" value="OMP_efflux"/>
</dbReference>
<keyword evidence="3" id="KW-0564">Palmitate</keyword>
<dbReference type="Gene3D" id="1.20.1600.10">
    <property type="entry name" value="Outer membrane efflux proteins (OEP)"/>
    <property type="match status" value="1"/>
</dbReference>
<sequence length="472" mass="51516">MNHLSNSCRYLTMAGITFLILQLGGCAAVGPDYRPEPPAHPAGWSTTESTHYAQEQELAHWWRLFNDPVLNQLVDSALLHNQDLAIARQRLLQARAERERSAGLLEPEINAGAETTTAQWSTKLDNAPTPARSKTYRLGLEASWEIDVFGGRRRSLEAADAQVQAVENDGRAILVSLLAELADDYAALRTTQQRLSIAQDNLAALTTAERLAVKAYSHGLGTAAEVAQARAEREINQARVPEFAGEAERLMHAIGVLIGDFPATQRGMLNRQEAALTVPPALPLSLPSEVVRRRPDIRAAERRLAAANAGIGVAIAADFPRFTIPLGLDTTASLLHQLFSTQSFAWVLSGSVQQSVYNGGKNNAAVQEARAEAEAQRLIYQQQVHLAFRDVENALSGLRTERLRHAALSAAERDSRVALTRATRLYRQGLSGYLPVLTAQRSAYQTRDALALNQLNDVQAMIGLYKALGAGW</sequence>
<dbReference type="PANTHER" id="PTHR30203:SF25">
    <property type="entry name" value="OUTER MEMBRANE PROTEIN-RELATED"/>
    <property type="match status" value="1"/>
</dbReference>
<proteinExistence type="inferred from homology"/>
<reference evidence="4" key="1">
    <citation type="submission" date="2016-05" db="EMBL/GenBank/DDBJ databases">
        <authorList>
            <person name="Cock P.J.A."/>
            <person name="Cock P.J.A."/>
        </authorList>
    </citation>
    <scope>NUCLEOTIDE SEQUENCE</scope>
    <source>
        <strain evidence="4">PWN146_assembly</strain>
    </source>
</reference>
<keyword evidence="3" id="KW-0812">Transmembrane</keyword>
<dbReference type="AlphaFoldDB" id="A0A1C3H9Z0"/>
<name>A0A1C3H9Z0_SERMA</name>
<evidence type="ECO:0000256" key="1">
    <source>
        <dbReference type="ARBA" id="ARBA00004459"/>
    </source>
</evidence>
<protein>
    <submittedName>
        <fullName evidence="4">Outer membrane protein OprM</fullName>
    </submittedName>
</protein>
<evidence type="ECO:0000313" key="4">
    <source>
        <dbReference type="EMBL" id="SAY41857.1"/>
    </source>
</evidence>
<dbReference type="GO" id="GO:0015562">
    <property type="term" value="F:efflux transmembrane transporter activity"/>
    <property type="evidence" value="ECO:0007669"/>
    <property type="project" value="InterPro"/>
</dbReference>
<dbReference type="NCBIfam" id="TIGR01845">
    <property type="entry name" value="outer_NodT"/>
    <property type="match status" value="1"/>
</dbReference>
<comment type="similarity">
    <text evidence="2 3">Belongs to the outer membrane factor (OMF) (TC 1.B.17) family.</text>
</comment>
<dbReference type="PANTHER" id="PTHR30203">
    <property type="entry name" value="OUTER MEMBRANE CATION EFFLUX PROTEIN"/>
    <property type="match status" value="1"/>
</dbReference>
<accession>A0A1C3H9Z0</accession>
<evidence type="ECO:0000256" key="2">
    <source>
        <dbReference type="ARBA" id="ARBA00007613"/>
    </source>
</evidence>
<dbReference type="Gene3D" id="2.20.200.10">
    <property type="entry name" value="Outer membrane efflux proteins (OEP)"/>
    <property type="match status" value="1"/>
</dbReference>
<keyword evidence="3" id="KW-1134">Transmembrane beta strand</keyword>
<dbReference type="GO" id="GO:0009279">
    <property type="term" value="C:cell outer membrane"/>
    <property type="evidence" value="ECO:0007669"/>
    <property type="project" value="UniProtKB-SubCell"/>
</dbReference>
<evidence type="ECO:0000256" key="3">
    <source>
        <dbReference type="RuleBase" id="RU362097"/>
    </source>
</evidence>
<keyword evidence="3" id="KW-0449">Lipoprotein</keyword>
<dbReference type="Pfam" id="PF02321">
    <property type="entry name" value="OEP"/>
    <property type="match status" value="2"/>
</dbReference>
<comment type="subcellular location">
    <subcellularLocation>
        <location evidence="1 3">Cell outer membrane</location>
        <topology evidence="1 3">Lipid-anchor</topology>
    </subcellularLocation>
</comment>